<evidence type="ECO:0000259" key="9">
    <source>
        <dbReference type="PROSITE" id="PS50850"/>
    </source>
</evidence>
<feature type="transmembrane region" description="Helical" evidence="8">
    <location>
        <begin position="306"/>
        <end position="323"/>
    </location>
</feature>
<feature type="transmembrane region" description="Helical" evidence="8">
    <location>
        <begin position="276"/>
        <end position="300"/>
    </location>
</feature>
<dbReference type="InterPro" id="IPR020846">
    <property type="entry name" value="MFS_dom"/>
</dbReference>
<dbReference type="CDD" id="cd17320">
    <property type="entry name" value="MFS_MdfA_MDR_like"/>
    <property type="match status" value="1"/>
</dbReference>
<dbReference type="InterPro" id="IPR011701">
    <property type="entry name" value="MFS"/>
</dbReference>
<dbReference type="SUPFAM" id="SSF103473">
    <property type="entry name" value="MFS general substrate transporter"/>
    <property type="match status" value="1"/>
</dbReference>
<dbReference type="NCBIfam" id="TIGR00710">
    <property type="entry name" value="efflux_Bcr_CflA"/>
    <property type="match status" value="1"/>
</dbReference>
<comment type="similarity">
    <text evidence="2 8">Belongs to the major facilitator superfamily. Bcr/CmlA family.</text>
</comment>
<keyword evidence="4" id="KW-1003">Cell membrane</keyword>
<evidence type="ECO:0000256" key="4">
    <source>
        <dbReference type="ARBA" id="ARBA00022475"/>
    </source>
</evidence>
<protein>
    <recommendedName>
        <fullName evidence="8">Bcr/CflA family efflux transporter</fullName>
    </recommendedName>
</protein>
<name>A0A7S8C4T2_9HYPH</name>
<dbReference type="RefSeq" id="WP_213160754.1">
    <property type="nucleotide sequence ID" value="NZ_CP058214.1"/>
</dbReference>
<dbReference type="PRINTS" id="PR01035">
    <property type="entry name" value="TCRTETA"/>
</dbReference>
<feature type="transmembrane region" description="Helical" evidence="8">
    <location>
        <begin position="101"/>
        <end position="122"/>
    </location>
</feature>
<feature type="domain" description="Major facilitator superfamily (MFS) profile" evidence="9">
    <location>
        <begin position="10"/>
        <end position="391"/>
    </location>
</feature>
<gene>
    <name evidence="10" type="ORF">HW532_12220</name>
</gene>
<dbReference type="Pfam" id="PF07690">
    <property type="entry name" value="MFS_1"/>
    <property type="match status" value="1"/>
</dbReference>
<evidence type="ECO:0000313" key="10">
    <source>
        <dbReference type="EMBL" id="QPC43391.1"/>
    </source>
</evidence>
<dbReference type="AlphaFoldDB" id="A0A7S8C4T2"/>
<dbReference type="FunFam" id="1.20.1720.10:FF:000005">
    <property type="entry name" value="Bcr/CflA family efflux transporter"/>
    <property type="match status" value="1"/>
</dbReference>
<dbReference type="KEGG" id="kmn:HW532_12220"/>
<evidence type="ECO:0000256" key="8">
    <source>
        <dbReference type="RuleBase" id="RU365088"/>
    </source>
</evidence>
<reference evidence="10 11" key="1">
    <citation type="submission" date="2020-06" db="EMBL/GenBank/DDBJ databases">
        <title>Genome sequence of 2 isolates from Red Sea Mangroves.</title>
        <authorList>
            <person name="Sefrji F."/>
            <person name="Michoud G."/>
            <person name="Merlino G."/>
            <person name="Daffonchio D."/>
        </authorList>
    </citation>
    <scope>NUCLEOTIDE SEQUENCE [LARGE SCALE GENOMIC DNA]</scope>
    <source>
        <strain evidence="10 11">R1DC25</strain>
    </source>
</reference>
<evidence type="ECO:0000256" key="5">
    <source>
        <dbReference type="ARBA" id="ARBA00022692"/>
    </source>
</evidence>
<keyword evidence="8" id="KW-0997">Cell inner membrane</keyword>
<keyword evidence="11" id="KW-1185">Reference proteome</keyword>
<evidence type="ECO:0000256" key="2">
    <source>
        <dbReference type="ARBA" id="ARBA00006236"/>
    </source>
</evidence>
<dbReference type="Gene3D" id="1.20.1720.10">
    <property type="entry name" value="Multidrug resistance protein D"/>
    <property type="match status" value="1"/>
</dbReference>
<feature type="transmembrane region" description="Helical" evidence="8">
    <location>
        <begin position="76"/>
        <end position="95"/>
    </location>
</feature>
<feature type="transmembrane region" description="Helical" evidence="8">
    <location>
        <begin position="369"/>
        <end position="389"/>
    </location>
</feature>
<dbReference type="GO" id="GO:1990961">
    <property type="term" value="P:xenobiotic detoxification by transmembrane export across the plasma membrane"/>
    <property type="evidence" value="ECO:0007669"/>
    <property type="project" value="InterPro"/>
</dbReference>
<evidence type="ECO:0000256" key="3">
    <source>
        <dbReference type="ARBA" id="ARBA00022448"/>
    </source>
</evidence>
<feature type="transmembrane region" description="Helical" evidence="8">
    <location>
        <begin position="162"/>
        <end position="184"/>
    </location>
</feature>
<keyword evidence="7 8" id="KW-0472">Membrane</keyword>
<feature type="transmembrane region" description="Helical" evidence="8">
    <location>
        <begin position="250"/>
        <end position="269"/>
    </location>
</feature>
<dbReference type="InterPro" id="IPR004812">
    <property type="entry name" value="Efflux_drug-R_Bcr/CmlA"/>
</dbReference>
<dbReference type="PANTHER" id="PTHR23502:SF132">
    <property type="entry name" value="POLYAMINE TRANSPORTER 2-RELATED"/>
    <property type="match status" value="1"/>
</dbReference>
<dbReference type="GO" id="GO:0042910">
    <property type="term" value="F:xenobiotic transmembrane transporter activity"/>
    <property type="evidence" value="ECO:0007669"/>
    <property type="project" value="InterPro"/>
</dbReference>
<feature type="transmembrane region" description="Helical" evidence="8">
    <location>
        <begin position="44"/>
        <end position="64"/>
    </location>
</feature>
<feature type="transmembrane region" description="Helical" evidence="8">
    <location>
        <begin position="134"/>
        <end position="156"/>
    </location>
</feature>
<dbReference type="GO" id="GO:0005886">
    <property type="term" value="C:plasma membrane"/>
    <property type="evidence" value="ECO:0007669"/>
    <property type="project" value="UniProtKB-SubCell"/>
</dbReference>
<feature type="transmembrane region" description="Helical" evidence="8">
    <location>
        <begin position="344"/>
        <end position="363"/>
    </location>
</feature>
<organism evidence="10 11">
    <name type="scientific">Kaustia mangrovi</name>
    <dbReference type="NCBI Taxonomy" id="2593653"/>
    <lineage>
        <taxon>Bacteria</taxon>
        <taxon>Pseudomonadati</taxon>
        <taxon>Pseudomonadota</taxon>
        <taxon>Alphaproteobacteria</taxon>
        <taxon>Hyphomicrobiales</taxon>
        <taxon>Parvibaculaceae</taxon>
        <taxon>Kaustia</taxon>
    </lineage>
</organism>
<feature type="transmembrane region" description="Helical" evidence="8">
    <location>
        <begin position="217"/>
        <end position="238"/>
    </location>
</feature>
<comment type="caution">
    <text evidence="8">Lacks conserved residue(s) required for the propagation of feature annotation.</text>
</comment>
<keyword evidence="3 8" id="KW-0813">Transport</keyword>
<dbReference type="InterPro" id="IPR001958">
    <property type="entry name" value="Tet-R_TetA/multi-R_MdtG-like"/>
</dbReference>
<evidence type="ECO:0000256" key="7">
    <source>
        <dbReference type="ARBA" id="ARBA00023136"/>
    </source>
</evidence>
<keyword evidence="6 8" id="KW-1133">Transmembrane helix</keyword>
<dbReference type="EMBL" id="CP058214">
    <property type="protein sequence ID" value="QPC43391.1"/>
    <property type="molecule type" value="Genomic_DNA"/>
</dbReference>
<dbReference type="Proteomes" id="UP000593594">
    <property type="component" value="Chromosome"/>
</dbReference>
<proteinExistence type="inferred from homology"/>
<dbReference type="InterPro" id="IPR036259">
    <property type="entry name" value="MFS_trans_sf"/>
</dbReference>
<accession>A0A7S8C4T2</accession>
<dbReference type="PANTHER" id="PTHR23502">
    <property type="entry name" value="MAJOR FACILITATOR SUPERFAMILY"/>
    <property type="match status" value="1"/>
</dbReference>
<evidence type="ECO:0000256" key="1">
    <source>
        <dbReference type="ARBA" id="ARBA00004651"/>
    </source>
</evidence>
<dbReference type="PROSITE" id="PS50850">
    <property type="entry name" value="MFS"/>
    <property type="match status" value="1"/>
</dbReference>
<evidence type="ECO:0000256" key="6">
    <source>
        <dbReference type="ARBA" id="ARBA00022989"/>
    </source>
</evidence>
<sequence>MRLKPGTAGMTVVLALLTSMGPLSTDMYLPSLPGITKALETDTASVQLTLSAFLVGFALGQIVFGPVSDRFGRRPVLIAGLAAFAVATLGCMLARSIELLIAARFGQAVAACAGVVVARAIVRDLYRSEDAARMLSFMGALMGLVPAVAPVIGGLIDTALGWRAVFGTITALGVALTVLVAFALPETLALSNRQPATLAGMAASFRVLLAHRQFRRYVAVVCTCFGGLFAFISGSSFLLQGHYGLNELGFGLFFGAGVLGYIAGTLIGARLTMRVGIAGTIAIGTGALAAGGLAMIALVLFGPETFWALSPMIVYMAGVGLTLPQSMAGAITPFPERAGAASSLMGFAQMAFGAAVGILVGHTVHMGPLPLAVIIAAMGVVSLAITVGARRDGIL</sequence>
<keyword evidence="5 8" id="KW-0812">Transmembrane</keyword>
<comment type="subcellular location">
    <subcellularLocation>
        <location evidence="8">Cell inner membrane</location>
        <topology evidence="8">Multi-pass membrane protein</topology>
    </subcellularLocation>
    <subcellularLocation>
        <location evidence="1">Cell membrane</location>
        <topology evidence="1">Multi-pass membrane protein</topology>
    </subcellularLocation>
</comment>
<evidence type="ECO:0000313" key="11">
    <source>
        <dbReference type="Proteomes" id="UP000593594"/>
    </source>
</evidence>